<protein>
    <submittedName>
        <fullName evidence="3">Uncharacterized protein</fullName>
    </submittedName>
</protein>
<dbReference type="AlphaFoldDB" id="Q6Z033"/>
<evidence type="ECO:0000313" key="2">
    <source>
        <dbReference type="EMBL" id="BAC99555.1"/>
    </source>
</evidence>
<reference evidence="4" key="4">
    <citation type="journal article" date="2008" name="Nucleic Acids Res.">
        <title>The rice annotation project database (RAP-DB): 2008 update.</title>
        <authorList>
            <consortium name="The rice annotation project (RAP)"/>
        </authorList>
    </citation>
    <scope>GENOME REANNOTATION</scope>
    <source>
        <strain evidence="4">cv. Nipponbare</strain>
    </source>
</reference>
<gene>
    <name evidence="3" type="ORF">P0458D06.8</name>
    <name evidence="2" type="ORF">P0462E11.32</name>
</gene>
<accession>Q6Z033</accession>
<sequence>MRPLGVLLLSHRPLQLPVARSPVTLMRRRRRVASTSLRTSVSLATVPVCCWPLKGKAPPPREASTQATPQRRSMVGEDYNFLSMETAAA</sequence>
<reference evidence="2" key="1">
    <citation type="submission" date="2001-12" db="EMBL/GenBank/DDBJ databases">
        <title>Oryza sativa nipponbare(GA3) genomic DNA, chromosome 8, PAC clone:P0462E11.</title>
        <authorList>
            <person name="Sasaki T."/>
            <person name="Matsumoto T."/>
            <person name="Yamamoto K."/>
        </authorList>
    </citation>
    <scope>NUCLEOTIDE SEQUENCE</scope>
</reference>
<reference evidence="4" key="3">
    <citation type="journal article" date="2005" name="Nature">
        <title>The map-based sequence of the rice genome.</title>
        <authorList>
            <consortium name="International rice genome sequencing project (IRGSP)"/>
            <person name="Matsumoto T."/>
            <person name="Wu J."/>
            <person name="Kanamori H."/>
            <person name="Katayose Y."/>
            <person name="Fujisawa M."/>
            <person name="Namiki N."/>
            <person name="Mizuno H."/>
            <person name="Yamamoto K."/>
            <person name="Antonio B.A."/>
            <person name="Baba T."/>
            <person name="Sakata K."/>
            <person name="Nagamura Y."/>
            <person name="Aoki H."/>
            <person name="Arikawa K."/>
            <person name="Arita K."/>
            <person name="Bito T."/>
            <person name="Chiden Y."/>
            <person name="Fujitsuka N."/>
            <person name="Fukunaka R."/>
            <person name="Hamada M."/>
            <person name="Harada C."/>
            <person name="Hayashi A."/>
            <person name="Hijishita S."/>
            <person name="Honda M."/>
            <person name="Hosokawa S."/>
            <person name="Ichikawa Y."/>
            <person name="Idonuma A."/>
            <person name="Iijima M."/>
            <person name="Ikeda M."/>
            <person name="Ikeno M."/>
            <person name="Ito K."/>
            <person name="Ito S."/>
            <person name="Ito T."/>
            <person name="Ito Y."/>
            <person name="Ito Y."/>
            <person name="Iwabuchi A."/>
            <person name="Kamiya K."/>
            <person name="Karasawa W."/>
            <person name="Kurita K."/>
            <person name="Katagiri S."/>
            <person name="Kikuta A."/>
            <person name="Kobayashi H."/>
            <person name="Kobayashi N."/>
            <person name="Machita K."/>
            <person name="Maehara T."/>
            <person name="Masukawa M."/>
            <person name="Mizubayashi T."/>
            <person name="Mukai Y."/>
            <person name="Nagasaki H."/>
            <person name="Nagata Y."/>
            <person name="Naito S."/>
            <person name="Nakashima M."/>
            <person name="Nakama Y."/>
            <person name="Nakamichi Y."/>
            <person name="Nakamura M."/>
            <person name="Meguro A."/>
            <person name="Negishi M."/>
            <person name="Ohta I."/>
            <person name="Ohta T."/>
            <person name="Okamoto M."/>
            <person name="Ono N."/>
            <person name="Saji S."/>
            <person name="Sakaguchi M."/>
            <person name="Sakai K."/>
            <person name="Shibata M."/>
            <person name="Shimokawa T."/>
            <person name="Song J."/>
            <person name="Takazaki Y."/>
            <person name="Terasawa K."/>
            <person name="Tsugane M."/>
            <person name="Tsuji K."/>
            <person name="Ueda S."/>
            <person name="Waki K."/>
            <person name="Yamagata H."/>
            <person name="Yamamoto M."/>
            <person name="Yamamoto S."/>
            <person name="Yamane H."/>
            <person name="Yoshiki S."/>
            <person name="Yoshihara R."/>
            <person name="Yukawa K."/>
            <person name="Zhong H."/>
            <person name="Yano M."/>
            <person name="Yuan Q."/>
            <person name="Ouyang S."/>
            <person name="Liu J."/>
            <person name="Jones K.M."/>
            <person name="Gansberger K."/>
            <person name="Moffat K."/>
            <person name="Hill J."/>
            <person name="Bera J."/>
            <person name="Fadrosh D."/>
            <person name="Jin S."/>
            <person name="Johri S."/>
            <person name="Kim M."/>
            <person name="Overton L."/>
            <person name="Reardon M."/>
            <person name="Tsitrin T."/>
            <person name="Vuong H."/>
            <person name="Weaver B."/>
            <person name="Ciecko A."/>
            <person name="Tallon L."/>
            <person name="Jackson J."/>
            <person name="Pai G."/>
            <person name="Aken S.V."/>
            <person name="Utterback T."/>
            <person name="Reidmuller S."/>
            <person name="Feldblyum T."/>
            <person name="Hsiao J."/>
            <person name="Zismann V."/>
            <person name="Iobst S."/>
            <person name="de Vazeille A.R."/>
            <person name="Buell C.R."/>
            <person name="Ying K."/>
            <person name="Li Y."/>
            <person name="Lu T."/>
            <person name="Huang Y."/>
            <person name="Zhao Q."/>
            <person name="Feng Q."/>
            <person name="Zhang L."/>
            <person name="Zhu J."/>
            <person name="Weng Q."/>
            <person name="Mu J."/>
            <person name="Lu Y."/>
            <person name="Fan D."/>
            <person name="Liu Y."/>
            <person name="Guan J."/>
            <person name="Zhang Y."/>
            <person name="Yu S."/>
            <person name="Liu X."/>
            <person name="Zhang Y."/>
            <person name="Hong G."/>
            <person name="Han B."/>
            <person name="Choisne N."/>
            <person name="Demange N."/>
            <person name="Orjeda G."/>
            <person name="Samain S."/>
            <person name="Cattolico L."/>
            <person name="Pelletier E."/>
            <person name="Couloux A."/>
            <person name="Segurens B."/>
            <person name="Wincker P."/>
            <person name="D'Hont A."/>
            <person name="Scarpelli C."/>
            <person name="Weissenbach J."/>
            <person name="Salanoubat M."/>
            <person name="Quetier F."/>
            <person name="Yu Y."/>
            <person name="Kim H.R."/>
            <person name="Rambo T."/>
            <person name="Currie J."/>
            <person name="Collura K."/>
            <person name="Luo M."/>
            <person name="Yang T."/>
            <person name="Ammiraju J.S.S."/>
            <person name="Engler F."/>
            <person name="Soderlund C."/>
            <person name="Wing R.A."/>
            <person name="Palmer L.E."/>
            <person name="de la Bastide M."/>
            <person name="Spiegel L."/>
            <person name="Nascimento L."/>
            <person name="Zutavern T."/>
            <person name="O'Shaughnessy A."/>
            <person name="Dike S."/>
            <person name="Dedhia N."/>
            <person name="Preston R."/>
            <person name="Balija V."/>
            <person name="McCombie W.R."/>
            <person name="Chow T."/>
            <person name="Chen H."/>
            <person name="Chung M."/>
            <person name="Chen C."/>
            <person name="Shaw J."/>
            <person name="Wu H."/>
            <person name="Hsiao K."/>
            <person name="Chao Y."/>
            <person name="Chu M."/>
            <person name="Cheng C."/>
            <person name="Hour A."/>
            <person name="Lee P."/>
            <person name="Lin S."/>
            <person name="Lin Y."/>
            <person name="Liou J."/>
            <person name="Liu S."/>
            <person name="Hsing Y."/>
            <person name="Raghuvanshi S."/>
            <person name="Mohanty A."/>
            <person name="Bharti A.K."/>
            <person name="Gaur A."/>
            <person name="Gupta V."/>
            <person name="Kumar D."/>
            <person name="Ravi V."/>
            <person name="Vij S."/>
            <person name="Kapur A."/>
            <person name="Khurana P."/>
            <person name="Khurana P."/>
            <person name="Khurana J.P."/>
            <person name="Tyagi A.K."/>
            <person name="Gaikwad K."/>
            <person name="Singh A."/>
            <person name="Dalal V."/>
            <person name="Srivastava S."/>
            <person name="Dixit A."/>
            <person name="Pal A.K."/>
            <person name="Ghazi I.A."/>
            <person name="Yadav M."/>
            <person name="Pandit A."/>
            <person name="Bhargava A."/>
            <person name="Sureshbabu K."/>
            <person name="Batra K."/>
            <person name="Sharma T.R."/>
            <person name="Mohapatra T."/>
            <person name="Singh N.K."/>
            <person name="Messing J."/>
            <person name="Nelson A.B."/>
            <person name="Fuks G."/>
            <person name="Kavchok S."/>
            <person name="Keizer G."/>
            <person name="Linton E."/>
            <person name="Llaca V."/>
            <person name="Song R."/>
            <person name="Tanyolac B."/>
            <person name="Young S."/>
            <person name="Ho-Il K."/>
            <person name="Hahn J.H."/>
            <person name="Sangsakoo G."/>
            <person name="Vanavichit A."/>
            <person name="de Mattos Luiz.A.T."/>
            <person name="Zimmer P.D."/>
            <person name="Malone G."/>
            <person name="Dellagostin O."/>
            <person name="de Oliveira A.C."/>
            <person name="Bevan M."/>
            <person name="Bancroft I."/>
            <person name="Minx P."/>
            <person name="Cordum H."/>
            <person name="Wilson R."/>
            <person name="Cheng Z."/>
            <person name="Jin W."/>
            <person name="Jiang J."/>
            <person name="Leong S.A."/>
            <person name="Iwama H."/>
            <person name="Gojobori T."/>
            <person name="Itoh T."/>
            <person name="Niimura Y."/>
            <person name="Fujii Y."/>
            <person name="Habara T."/>
            <person name="Sakai H."/>
            <person name="Sato Y."/>
            <person name="Wilson G."/>
            <person name="Kumar K."/>
            <person name="McCouch S."/>
            <person name="Juretic N."/>
            <person name="Hoen D."/>
            <person name="Wright S."/>
            <person name="Bruskiewich R."/>
            <person name="Bureau T."/>
            <person name="Miyao A."/>
            <person name="Hirochika H."/>
            <person name="Nishikawa T."/>
            <person name="Kadowaki K."/>
            <person name="Sugiura M."/>
            <person name="Burr B."/>
            <person name="Sasaki T."/>
        </authorList>
    </citation>
    <scope>NUCLEOTIDE SEQUENCE [LARGE SCALE GENOMIC DNA]</scope>
    <source>
        <strain evidence="4">cv. Nipponbare</strain>
    </source>
</reference>
<evidence type="ECO:0000313" key="4">
    <source>
        <dbReference type="Proteomes" id="UP000000763"/>
    </source>
</evidence>
<name>Q6Z033_ORYSJ</name>
<evidence type="ECO:0000256" key="1">
    <source>
        <dbReference type="SAM" id="MobiDB-lite"/>
    </source>
</evidence>
<dbReference type="Proteomes" id="UP000000763">
    <property type="component" value="Chromosome 8"/>
</dbReference>
<reference evidence="3" key="2">
    <citation type="submission" date="2002-07" db="EMBL/GenBank/DDBJ databases">
        <title>Oryza sativa nipponbare(GA3) genomic DNA, chromosome 8, PAC clone:P0458D06.</title>
        <authorList>
            <person name="Sasaki T."/>
            <person name="Matsumoto T."/>
            <person name="Katayose Y."/>
        </authorList>
    </citation>
    <scope>NUCLEOTIDE SEQUENCE</scope>
</reference>
<evidence type="ECO:0000313" key="3">
    <source>
        <dbReference type="EMBL" id="BAD05694.1"/>
    </source>
</evidence>
<proteinExistence type="predicted"/>
<dbReference type="EMBL" id="AP004560">
    <property type="protein sequence ID" value="BAC99555.1"/>
    <property type="molecule type" value="Genomic_DNA"/>
</dbReference>
<feature type="region of interest" description="Disordered" evidence="1">
    <location>
        <begin position="55"/>
        <end position="76"/>
    </location>
</feature>
<organism evidence="3 4">
    <name type="scientific">Oryza sativa subsp. japonica</name>
    <name type="common">Rice</name>
    <dbReference type="NCBI Taxonomy" id="39947"/>
    <lineage>
        <taxon>Eukaryota</taxon>
        <taxon>Viridiplantae</taxon>
        <taxon>Streptophyta</taxon>
        <taxon>Embryophyta</taxon>
        <taxon>Tracheophyta</taxon>
        <taxon>Spermatophyta</taxon>
        <taxon>Magnoliopsida</taxon>
        <taxon>Liliopsida</taxon>
        <taxon>Poales</taxon>
        <taxon>Poaceae</taxon>
        <taxon>BOP clade</taxon>
        <taxon>Oryzoideae</taxon>
        <taxon>Oryzeae</taxon>
        <taxon>Oryzinae</taxon>
        <taxon>Oryza</taxon>
        <taxon>Oryza sativa</taxon>
    </lineage>
</organism>
<dbReference type="EMBL" id="AP005501">
    <property type="protein sequence ID" value="BAD05694.1"/>
    <property type="molecule type" value="Genomic_DNA"/>
</dbReference>